<dbReference type="PATRIC" id="fig|277988.4.peg.1676"/>
<dbReference type="PANTHER" id="PTHR43854:SF1">
    <property type="entry name" value="INDOLEPYRUVATE OXIDOREDUCTASE SUBUNIT IORB"/>
    <property type="match status" value="1"/>
</dbReference>
<evidence type="ECO:0000313" key="12">
    <source>
        <dbReference type="Proteomes" id="UP000250136"/>
    </source>
</evidence>
<evidence type="ECO:0000256" key="4">
    <source>
        <dbReference type="ARBA" id="ARBA00048332"/>
    </source>
</evidence>
<evidence type="ECO:0000256" key="3">
    <source>
        <dbReference type="ARBA" id="ARBA00023002"/>
    </source>
</evidence>
<dbReference type="Proteomes" id="UP000182125">
    <property type="component" value="Unassembled WGS sequence"/>
</dbReference>
<organism evidence="8 10">
    <name type="scientific">Thermococcus thioreducens</name>
    <dbReference type="NCBI Taxonomy" id="277988"/>
    <lineage>
        <taxon>Archaea</taxon>
        <taxon>Methanobacteriati</taxon>
        <taxon>Methanobacteriota</taxon>
        <taxon>Thermococci</taxon>
        <taxon>Thermococcales</taxon>
        <taxon>Thermococcaceae</taxon>
        <taxon>Thermococcus</taxon>
    </lineage>
</organism>
<evidence type="ECO:0000313" key="11">
    <source>
        <dbReference type="Proteomes" id="UP000182125"/>
    </source>
</evidence>
<protein>
    <recommendedName>
        <fullName evidence="5">Indolepyruvate ferredoxin oxidoreductase subunit beta</fullName>
        <ecNumber evidence="5">1.2.7.8</ecNumber>
    </recommendedName>
</protein>
<dbReference type="GO" id="GO:0043805">
    <property type="term" value="F:indolepyruvate ferredoxin oxidoreductase activity"/>
    <property type="evidence" value="ECO:0007669"/>
    <property type="project" value="UniProtKB-EC"/>
</dbReference>
<evidence type="ECO:0000259" key="6">
    <source>
        <dbReference type="Pfam" id="PF01558"/>
    </source>
</evidence>
<dbReference type="OrthoDB" id="53326at2157"/>
<dbReference type="STRING" id="277988.SAMN05216170_0512"/>
<dbReference type="Gene3D" id="3.40.920.10">
    <property type="entry name" value="Pyruvate-ferredoxin oxidoreductase, PFOR, domain III"/>
    <property type="match status" value="1"/>
</dbReference>
<proteinExistence type="predicted"/>
<dbReference type="NCBIfam" id="TIGR03334">
    <property type="entry name" value="IOR_beta"/>
    <property type="match status" value="1"/>
</dbReference>
<dbReference type="GeneID" id="33334195"/>
<dbReference type="SMR" id="A0A0Q2RDH7"/>
<evidence type="ECO:0000313" key="9">
    <source>
        <dbReference type="EMBL" id="SEV86803.1"/>
    </source>
</evidence>
<dbReference type="EMBL" id="CP015105">
    <property type="protein sequence ID" value="ASJ12681.1"/>
    <property type="molecule type" value="Genomic_DNA"/>
</dbReference>
<dbReference type="InterPro" id="IPR019752">
    <property type="entry name" value="Pyrv/ketoisovalerate_OxRed_cat"/>
</dbReference>
<keyword evidence="3" id="KW-0560">Oxidoreductase</keyword>
<feature type="domain" description="Pyruvate/ketoisovalerate oxidoreductase catalytic" evidence="6">
    <location>
        <begin position="9"/>
        <end position="194"/>
    </location>
</feature>
<dbReference type="PANTHER" id="PTHR43854">
    <property type="entry name" value="INDOLEPYRUVATE OXIDOREDUCTASE SUBUNIT IORB"/>
    <property type="match status" value="1"/>
</dbReference>
<dbReference type="InterPro" id="IPR052198">
    <property type="entry name" value="IorB_Oxidoreductase"/>
</dbReference>
<reference evidence="7 12" key="2">
    <citation type="submission" date="2016-04" db="EMBL/GenBank/DDBJ databases">
        <title>Complete genome sequence of Thermococcus thioreducens type strain OGL-20P.</title>
        <authorList>
            <person name="Oger P.M."/>
        </authorList>
    </citation>
    <scope>NUCLEOTIDE SEQUENCE [LARGE SCALE GENOMIC DNA]</scope>
    <source>
        <strain evidence="7 12">OGL-20P</strain>
    </source>
</reference>
<dbReference type="RefSeq" id="WP_055429748.1">
    <property type="nucleotide sequence ID" value="NZ_CP015105.1"/>
</dbReference>
<evidence type="ECO:0000313" key="7">
    <source>
        <dbReference type="EMBL" id="ASJ12681.1"/>
    </source>
</evidence>
<keyword evidence="9" id="KW-0670">Pyruvate</keyword>
<dbReference type="EMBL" id="LIXN01000013">
    <property type="protein sequence ID" value="KQH82014.1"/>
    <property type="molecule type" value="Genomic_DNA"/>
</dbReference>
<dbReference type="InterPro" id="IPR002869">
    <property type="entry name" value="Pyrv_flavodox_OxRed_cen"/>
</dbReference>
<comment type="subunit">
    <text evidence="2">Heterodimer of the IorA and IorB subunits.</text>
</comment>
<comment type="function">
    <text evidence="1">Catalyzes the ferredoxin-dependent oxidative decarboxylation of arylpyruvates.</text>
</comment>
<dbReference type="SUPFAM" id="SSF53323">
    <property type="entry name" value="Pyruvate-ferredoxin oxidoreductase, PFOR, domain III"/>
    <property type="match status" value="1"/>
</dbReference>
<dbReference type="InterPro" id="IPR017719">
    <property type="entry name" value="Indolepyruvate_Fd_OxRdtase_bsu"/>
</dbReference>
<reference evidence="8 10" key="1">
    <citation type="submission" date="2015-08" db="EMBL/GenBank/DDBJ databases">
        <title>Thermococcus thioreducens DSM 14981 genome sequencing.</title>
        <authorList>
            <person name="Hong S.-J."/>
            <person name="Kim M.-C."/>
            <person name="Shin J.-H."/>
        </authorList>
    </citation>
    <scope>NUCLEOTIDE SEQUENCE [LARGE SCALE GENOMIC DNA]</scope>
    <source>
        <strain evidence="8 10">DSM 14981</strain>
    </source>
</reference>
<evidence type="ECO:0000256" key="1">
    <source>
        <dbReference type="ARBA" id="ARBA00002995"/>
    </source>
</evidence>
<evidence type="ECO:0000313" key="10">
    <source>
        <dbReference type="Proteomes" id="UP000051862"/>
    </source>
</evidence>
<keyword evidence="12" id="KW-1185">Reference proteome</keyword>
<dbReference type="Proteomes" id="UP000051862">
    <property type="component" value="Unassembled WGS sequence"/>
</dbReference>
<dbReference type="EMBL" id="FOIW01000001">
    <property type="protein sequence ID" value="SEV86803.1"/>
    <property type="molecule type" value="Genomic_DNA"/>
</dbReference>
<dbReference type="Pfam" id="PF01558">
    <property type="entry name" value="POR"/>
    <property type="match status" value="1"/>
</dbReference>
<dbReference type="Proteomes" id="UP000250136">
    <property type="component" value="Chromosome"/>
</dbReference>
<dbReference type="AlphaFoldDB" id="A0A0Q2RDH7"/>
<evidence type="ECO:0000256" key="5">
    <source>
        <dbReference type="NCBIfam" id="TIGR03334"/>
    </source>
</evidence>
<sequence length="200" mass="21553">MNVIYCGVGGQGIVLMSNIVGEACARKGIHVVSGELHGLSQRSGSVIVHQRIGEGISPLIPYGEADVILALEPMEALRYIYFLKPGGTVITNTRLIHHPYETEGFVKGRIDKYVTYDEIVGKIRESGAELYEIDALKLAEEAGTALAQNVVLVGALSALPGFPIDRETMLEAVKASVPERAVEANIRAFGLGYDAMKRSL</sequence>
<dbReference type="EC" id="1.2.7.8" evidence="5"/>
<evidence type="ECO:0000313" key="8">
    <source>
        <dbReference type="EMBL" id="KQH82014.1"/>
    </source>
</evidence>
<gene>
    <name evidence="7" type="ORF">A3L14_07185</name>
    <name evidence="8" type="ORF">AMR53_07960</name>
    <name evidence="9" type="ORF">SAMN05216170_0512</name>
</gene>
<accession>A0A0Q2RDH7</accession>
<evidence type="ECO:0000256" key="2">
    <source>
        <dbReference type="ARBA" id="ARBA00011238"/>
    </source>
</evidence>
<name>A0A0Q2RDH7_9EURY</name>
<dbReference type="KEGG" id="ttd:A3L14_07185"/>
<comment type="catalytic activity">
    <reaction evidence="4">
        <text>indole-3-pyruvate + 2 oxidized [2Fe-2S]-[ferredoxin] + CoA = (indol-3-yl)acetyl-CoA + 2 reduced [2Fe-2S]-[ferredoxin] + CO2 + H(+)</text>
        <dbReference type="Rhea" id="RHEA:12645"/>
        <dbReference type="Rhea" id="RHEA-COMP:10000"/>
        <dbReference type="Rhea" id="RHEA-COMP:10001"/>
        <dbReference type="ChEBI" id="CHEBI:15378"/>
        <dbReference type="ChEBI" id="CHEBI:16526"/>
        <dbReference type="ChEBI" id="CHEBI:17640"/>
        <dbReference type="ChEBI" id="CHEBI:33737"/>
        <dbReference type="ChEBI" id="CHEBI:33738"/>
        <dbReference type="ChEBI" id="CHEBI:57271"/>
        <dbReference type="ChEBI" id="CHEBI:57287"/>
        <dbReference type="EC" id="1.2.7.8"/>
    </reaction>
</comment>
<reference evidence="9 11" key="3">
    <citation type="submission" date="2016-10" db="EMBL/GenBank/DDBJ databases">
        <authorList>
            <person name="de Groot N.N."/>
        </authorList>
    </citation>
    <scope>NUCLEOTIDE SEQUENCE [LARGE SCALE GENOMIC DNA]</scope>
    <source>
        <strain evidence="9 11">OGL-20</strain>
    </source>
</reference>